<gene>
    <name evidence="2" type="ORF">HSEST_0065</name>
</gene>
<evidence type="ECO:0000313" key="2">
    <source>
        <dbReference type="EMBL" id="QSG13628.1"/>
    </source>
</evidence>
<dbReference type="GeneID" id="68856707"/>
<organism evidence="2 3">
    <name type="scientific">Halapricum desulfuricans</name>
    <dbReference type="NCBI Taxonomy" id="2841257"/>
    <lineage>
        <taxon>Archaea</taxon>
        <taxon>Methanobacteriati</taxon>
        <taxon>Methanobacteriota</taxon>
        <taxon>Stenosarchaea group</taxon>
        <taxon>Halobacteria</taxon>
        <taxon>Halobacteriales</taxon>
        <taxon>Haloarculaceae</taxon>
        <taxon>Halapricum</taxon>
    </lineage>
</organism>
<keyword evidence="1" id="KW-0812">Transmembrane</keyword>
<feature type="transmembrane region" description="Helical" evidence="1">
    <location>
        <begin position="59"/>
        <end position="79"/>
    </location>
</feature>
<dbReference type="AlphaFoldDB" id="A0A897NLQ6"/>
<dbReference type="Proteomes" id="UP000663292">
    <property type="component" value="Chromosome"/>
</dbReference>
<name>A0A897NLQ6_9EURY</name>
<feature type="transmembrane region" description="Helical" evidence="1">
    <location>
        <begin position="30"/>
        <end position="47"/>
    </location>
</feature>
<dbReference type="EMBL" id="CP064791">
    <property type="protein sequence ID" value="QSG13628.1"/>
    <property type="molecule type" value="Genomic_DNA"/>
</dbReference>
<keyword evidence="3" id="KW-1185">Reference proteome</keyword>
<reference evidence="2 3" key="1">
    <citation type="submission" date="2020-11" db="EMBL/GenBank/DDBJ databases">
        <title>Carbohydrate-dependent, anaerobic sulfur respiration: A novel catabolism in halophilic archaea.</title>
        <authorList>
            <person name="Sorokin D.Y."/>
            <person name="Messina E."/>
            <person name="Smedile F."/>
            <person name="La Cono V."/>
            <person name="Hallsworth J.E."/>
            <person name="Yakimov M.M."/>
        </authorList>
    </citation>
    <scope>NUCLEOTIDE SEQUENCE [LARGE SCALE GENOMIC DNA]</scope>
    <source>
        <strain evidence="2 3">HSR-Est</strain>
    </source>
</reference>
<keyword evidence="1" id="KW-0472">Membrane</keyword>
<protein>
    <submittedName>
        <fullName evidence="2">Uncharacterized protein</fullName>
    </submittedName>
</protein>
<keyword evidence="1" id="KW-1133">Transmembrane helix</keyword>
<evidence type="ECO:0000313" key="3">
    <source>
        <dbReference type="Proteomes" id="UP000663292"/>
    </source>
</evidence>
<sequence>MLSKLVVACAGALPLVVFFSGVYEEPTQRIAIVTANVGLLVGVFVAYTSEAGVPLPLRVALYSIVVLSLVYHLGAAVALRR</sequence>
<evidence type="ECO:0000256" key="1">
    <source>
        <dbReference type="SAM" id="Phobius"/>
    </source>
</evidence>
<dbReference type="RefSeq" id="WP_229121590.1">
    <property type="nucleotide sequence ID" value="NZ_CP064791.1"/>
</dbReference>
<accession>A0A897NLQ6</accession>
<proteinExistence type="predicted"/>